<dbReference type="Proteomes" id="UP001064489">
    <property type="component" value="Chromosome 2"/>
</dbReference>
<reference evidence="1" key="2">
    <citation type="submission" date="2023-02" db="EMBL/GenBank/DDBJ databases">
        <authorList>
            <person name="Swenson N.G."/>
            <person name="Wegrzyn J.L."/>
            <person name="Mcevoy S.L."/>
        </authorList>
    </citation>
    <scope>NUCLEOTIDE SEQUENCE</scope>
    <source>
        <strain evidence="1">91603</strain>
        <tissue evidence="1">Leaf</tissue>
    </source>
</reference>
<comment type="caution">
    <text evidence="1">The sequence shown here is derived from an EMBL/GenBank/DDBJ whole genome shotgun (WGS) entry which is preliminary data.</text>
</comment>
<proteinExistence type="predicted"/>
<evidence type="ECO:0000313" key="2">
    <source>
        <dbReference type="Proteomes" id="UP001064489"/>
    </source>
</evidence>
<protein>
    <submittedName>
        <fullName evidence="1">Uncharacterized protein</fullName>
    </submittedName>
</protein>
<evidence type="ECO:0000313" key="1">
    <source>
        <dbReference type="EMBL" id="KAI9160757.1"/>
    </source>
</evidence>
<name>A0AAD5IEC7_ACENE</name>
<dbReference type="AlphaFoldDB" id="A0AAD5IEC7"/>
<accession>A0AAD5IEC7</accession>
<gene>
    <name evidence="1" type="ORF">LWI28_011218</name>
</gene>
<sequence>MHNDTGKRLTGSVMPRHFISLNTWSKTPLVLDTKEVDCLGKAELEIARPQREQPVTHVYELDADEVLELTDLEILALGKETSTTPCSAKKRAKMSASVVWIKKAKGNGDLDPVVAGKALKPAYVRLEKKKATSHLSEPARKVPPMLTFIDSSSEENVDLADQRVEVDVVMDEPSSGQIGEYVGIGITPILISKTSSSEGSGLSFQGGVDPLSDLGSIPIAVVTSASASLPSEGLISPLEMMITMASGHAYIGDSDWD</sequence>
<organism evidence="1 2">
    <name type="scientific">Acer negundo</name>
    <name type="common">Box elder</name>
    <dbReference type="NCBI Taxonomy" id="4023"/>
    <lineage>
        <taxon>Eukaryota</taxon>
        <taxon>Viridiplantae</taxon>
        <taxon>Streptophyta</taxon>
        <taxon>Embryophyta</taxon>
        <taxon>Tracheophyta</taxon>
        <taxon>Spermatophyta</taxon>
        <taxon>Magnoliopsida</taxon>
        <taxon>eudicotyledons</taxon>
        <taxon>Gunneridae</taxon>
        <taxon>Pentapetalae</taxon>
        <taxon>rosids</taxon>
        <taxon>malvids</taxon>
        <taxon>Sapindales</taxon>
        <taxon>Sapindaceae</taxon>
        <taxon>Hippocastanoideae</taxon>
        <taxon>Acereae</taxon>
        <taxon>Acer</taxon>
    </lineage>
</organism>
<reference evidence="1" key="1">
    <citation type="journal article" date="2022" name="Plant J.">
        <title>Strategies of tolerance reflected in two North American maple genomes.</title>
        <authorList>
            <person name="McEvoy S.L."/>
            <person name="Sezen U.U."/>
            <person name="Trouern-Trend A."/>
            <person name="McMahon S.M."/>
            <person name="Schaberg P.G."/>
            <person name="Yang J."/>
            <person name="Wegrzyn J.L."/>
            <person name="Swenson N.G."/>
        </authorList>
    </citation>
    <scope>NUCLEOTIDE SEQUENCE</scope>
    <source>
        <strain evidence="1">91603</strain>
    </source>
</reference>
<dbReference type="EMBL" id="JAJSOW010000106">
    <property type="protein sequence ID" value="KAI9160757.1"/>
    <property type="molecule type" value="Genomic_DNA"/>
</dbReference>
<keyword evidence="2" id="KW-1185">Reference proteome</keyword>